<evidence type="ECO:0000256" key="2">
    <source>
        <dbReference type="SAM" id="MobiDB-lite"/>
    </source>
</evidence>
<dbReference type="AlphaFoldDB" id="A0A1D1UTF0"/>
<feature type="compositionally biased region" description="Basic and acidic residues" evidence="2">
    <location>
        <begin position="465"/>
        <end position="483"/>
    </location>
</feature>
<feature type="compositionally biased region" description="Low complexity" evidence="2">
    <location>
        <begin position="604"/>
        <end position="615"/>
    </location>
</feature>
<feature type="region of interest" description="Disordered" evidence="2">
    <location>
        <begin position="691"/>
        <end position="722"/>
    </location>
</feature>
<feature type="compositionally biased region" description="Low complexity" evidence="2">
    <location>
        <begin position="562"/>
        <end position="572"/>
    </location>
</feature>
<feature type="region of interest" description="Disordered" evidence="2">
    <location>
        <begin position="324"/>
        <end position="350"/>
    </location>
</feature>
<feature type="region of interest" description="Disordered" evidence="2">
    <location>
        <begin position="416"/>
        <end position="626"/>
    </location>
</feature>
<reference evidence="3 4" key="1">
    <citation type="journal article" date="2016" name="Nat. Commun.">
        <title>Extremotolerant tardigrade genome and improved radiotolerance of human cultured cells by tardigrade-unique protein.</title>
        <authorList>
            <person name="Hashimoto T."/>
            <person name="Horikawa D.D."/>
            <person name="Saito Y."/>
            <person name="Kuwahara H."/>
            <person name="Kozuka-Hata H."/>
            <person name="Shin-I T."/>
            <person name="Minakuchi Y."/>
            <person name="Ohishi K."/>
            <person name="Motoyama A."/>
            <person name="Aizu T."/>
            <person name="Enomoto A."/>
            <person name="Kondo K."/>
            <person name="Tanaka S."/>
            <person name="Hara Y."/>
            <person name="Koshikawa S."/>
            <person name="Sagara H."/>
            <person name="Miura T."/>
            <person name="Yokobori S."/>
            <person name="Miyagawa K."/>
            <person name="Suzuki Y."/>
            <person name="Kubo T."/>
            <person name="Oyama M."/>
            <person name="Kohara Y."/>
            <person name="Fujiyama A."/>
            <person name="Arakawa K."/>
            <person name="Katayama T."/>
            <person name="Toyoda A."/>
            <person name="Kunieda T."/>
        </authorList>
    </citation>
    <scope>NUCLEOTIDE SEQUENCE [LARGE SCALE GENOMIC DNA]</scope>
    <source>
        <strain evidence="3 4">YOKOZUNA-1</strain>
    </source>
</reference>
<feature type="compositionally biased region" description="Polar residues" evidence="2">
    <location>
        <begin position="496"/>
        <end position="508"/>
    </location>
</feature>
<dbReference type="EMBL" id="BDGG01000002">
    <property type="protein sequence ID" value="GAU92929.1"/>
    <property type="molecule type" value="Genomic_DNA"/>
</dbReference>
<evidence type="ECO:0000313" key="3">
    <source>
        <dbReference type="EMBL" id="GAU92929.1"/>
    </source>
</evidence>
<name>A0A1D1UTF0_RAMVA</name>
<sequence length="722" mass="78506">MDAPAEFDDLLYGYGNTFSNFDPGPASDDPISLDAFDPHAANARPSQVYYDIEDQSGSACVVKPASVALPIELPPEPVKAPKAVQPAPPPKPEVGVINRLVKRPFGPKNLCLSSVVDPLNPLDDNLPLTSEAGQETTLSASGNLDEIPDQNEYDTDMLTTHLCRAFDVKGYESVGSFAREGLVLSWMLSRSQAERKKCFENGNRAFEERFLSMVKKNREKNAQLEEDKLEAEARALEADLLSDEPPESPLSVGSSTSSPKLEKVLKAKISLVESDASVPADAEEIDENFGIPAALETIDFADESCDPFVFIQDTESEVKEEVLEEPVSIPITPPGVPVSDEPLTEPSSFPSEIVKPEVKMETRMEEEEDILFLENEVAATQTSAVDVDIDEDGIFFAGNFQKEGTTVAVRSTDLDEPVVSPKECDGDHSDDDVDMESSGFPENAPAVVVSTKTPTHSTEPPVRSDAMERLLTDEESLSEERIFPDSQVFPPRENAESSVFQPNDTPSEVSVRESAPGTSSSVTMPPMESDGPSTSKKPDKPKRISKLPLIIPHKVVRKPRTSRSSSRSAARTFTKKASKPAGRKREKRNSGVSSQRSDGPRPSPSTSTSRGSGRPVAPIAPLSQVQGRLRRLCRSHYASTSANTEPTESVGGENVGAKIYGANAVEKQMLINSILSRSKKTAALAKTVAKDEQDAWDGWHTTLENNSLNISEDDDEEEENFD</sequence>
<keyword evidence="1" id="KW-0175">Coiled coil</keyword>
<feature type="compositionally biased region" description="Acidic residues" evidence="2">
    <location>
        <begin position="711"/>
        <end position="722"/>
    </location>
</feature>
<dbReference type="Proteomes" id="UP000186922">
    <property type="component" value="Unassembled WGS sequence"/>
</dbReference>
<evidence type="ECO:0000313" key="4">
    <source>
        <dbReference type="Proteomes" id="UP000186922"/>
    </source>
</evidence>
<organism evidence="3 4">
    <name type="scientific">Ramazzottius varieornatus</name>
    <name type="common">Water bear</name>
    <name type="synonym">Tardigrade</name>
    <dbReference type="NCBI Taxonomy" id="947166"/>
    <lineage>
        <taxon>Eukaryota</taxon>
        <taxon>Metazoa</taxon>
        <taxon>Ecdysozoa</taxon>
        <taxon>Tardigrada</taxon>
        <taxon>Eutardigrada</taxon>
        <taxon>Parachela</taxon>
        <taxon>Hypsibioidea</taxon>
        <taxon>Ramazzottiidae</taxon>
        <taxon>Ramazzottius</taxon>
    </lineage>
</organism>
<proteinExistence type="predicted"/>
<accession>A0A1D1UTF0</accession>
<evidence type="ECO:0000256" key="1">
    <source>
        <dbReference type="SAM" id="Coils"/>
    </source>
</evidence>
<comment type="caution">
    <text evidence="3">The sequence shown here is derived from an EMBL/GenBank/DDBJ whole genome shotgun (WGS) entry which is preliminary data.</text>
</comment>
<protein>
    <submittedName>
        <fullName evidence="3">Uncharacterized protein</fullName>
    </submittedName>
</protein>
<gene>
    <name evidence="3" type="primary">RvY_04942-1</name>
    <name evidence="3" type="synonym">RvY_04942.1</name>
    <name evidence="3" type="ORF">RvY_04942</name>
</gene>
<feature type="coiled-coil region" evidence="1">
    <location>
        <begin position="214"/>
        <end position="241"/>
    </location>
</feature>
<feature type="compositionally biased region" description="Basic residues" evidence="2">
    <location>
        <begin position="573"/>
        <end position="587"/>
    </location>
</feature>
<keyword evidence="4" id="KW-1185">Reference proteome</keyword>